<evidence type="ECO:0000313" key="1">
    <source>
        <dbReference type="EMBL" id="QHT00367.1"/>
    </source>
</evidence>
<proteinExistence type="predicted"/>
<dbReference type="AlphaFoldDB" id="A0A6C0C7N8"/>
<accession>A0A6C0C7N8</accession>
<organism evidence="1">
    <name type="scientific">viral metagenome</name>
    <dbReference type="NCBI Taxonomy" id="1070528"/>
    <lineage>
        <taxon>unclassified sequences</taxon>
        <taxon>metagenomes</taxon>
        <taxon>organismal metagenomes</taxon>
    </lineage>
</organism>
<name>A0A6C0C7N8_9ZZZZ</name>
<protein>
    <submittedName>
        <fullName evidence="1">Uncharacterized protein</fullName>
    </submittedName>
</protein>
<dbReference type="EMBL" id="MN739354">
    <property type="protein sequence ID" value="QHT00367.1"/>
    <property type="molecule type" value="Genomic_DNA"/>
</dbReference>
<reference evidence="1" key="1">
    <citation type="journal article" date="2020" name="Nature">
        <title>Giant virus diversity and host interactions through global metagenomics.</title>
        <authorList>
            <person name="Schulz F."/>
            <person name="Roux S."/>
            <person name="Paez-Espino D."/>
            <person name="Jungbluth S."/>
            <person name="Walsh D.A."/>
            <person name="Denef V.J."/>
            <person name="McMahon K.D."/>
            <person name="Konstantinidis K.T."/>
            <person name="Eloe-Fadrosh E.A."/>
            <person name="Kyrpides N.C."/>
            <person name="Woyke T."/>
        </authorList>
    </citation>
    <scope>NUCLEOTIDE SEQUENCE</scope>
    <source>
        <strain evidence="1">GVMAG-M-3300020192-26</strain>
    </source>
</reference>
<sequence>MRQYWIIQCYRQDNAWRFECINIGSFNVTGKISPGHLNVSILDCSILLARMLKH</sequence>